<sequence>MSSRASSKGQPPSISTLLIDWHLSKFKYELRGGAKRVGCSGTWQLISARLLMNPTAQNEISDDLESVILIMEWMALRFHRHSLSHRQKRLKVHVQQFFEWREEDNETHRDIGGDDKHHQWLNGRRDWALSHSNVMPAFAKLLDSLLILAHNHYLALEARAVQPFQPIKPIFQKSKQVRLAQLPPMQPEKQAAWLEPDRSSAAAVLSGKLCLATHDEIIKVFLQAYQALHGRLAFDKLGDQFSCIGMAREKFSLVEDTKQLKKHTTSD</sequence>
<dbReference type="EMBL" id="KV427616">
    <property type="protein sequence ID" value="KZT08070.1"/>
    <property type="molecule type" value="Genomic_DNA"/>
</dbReference>
<reference evidence="1 2" key="1">
    <citation type="journal article" date="2016" name="Mol. Biol. Evol.">
        <title>Comparative Genomics of Early-Diverging Mushroom-Forming Fungi Provides Insights into the Origins of Lignocellulose Decay Capabilities.</title>
        <authorList>
            <person name="Nagy L.G."/>
            <person name="Riley R."/>
            <person name="Tritt A."/>
            <person name="Adam C."/>
            <person name="Daum C."/>
            <person name="Floudas D."/>
            <person name="Sun H."/>
            <person name="Yadav J.S."/>
            <person name="Pangilinan J."/>
            <person name="Larsson K.H."/>
            <person name="Matsuura K."/>
            <person name="Barry K."/>
            <person name="Labutti K."/>
            <person name="Kuo R."/>
            <person name="Ohm R.A."/>
            <person name="Bhattacharya S.S."/>
            <person name="Shirouzu T."/>
            <person name="Yoshinaga Y."/>
            <person name="Martin F.M."/>
            <person name="Grigoriev I.V."/>
            <person name="Hibbett D.S."/>
        </authorList>
    </citation>
    <scope>NUCLEOTIDE SEQUENCE [LARGE SCALE GENOMIC DNA]</scope>
    <source>
        <strain evidence="1 2">93-53</strain>
    </source>
</reference>
<gene>
    <name evidence="1" type="ORF">LAESUDRAFT_811567</name>
</gene>
<name>A0A165EZU3_9APHY</name>
<keyword evidence="2" id="KW-1185">Reference proteome</keyword>
<dbReference type="InParanoid" id="A0A165EZU3"/>
<evidence type="ECO:0000313" key="1">
    <source>
        <dbReference type="EMBL" id="KZT08070.1"/>
    </source>
</evidence>
<organism evidence="1 2">
    <name type="scientific">Laetiporus sulphureus 93-53</name>
    <dbReference type="NCBI Taxonomy" id="1314785"/>
    <lineage>
        <taxon>Eukaryota</taxon>
        <taxon>Fungi</taxon>
        <taxon>Dikarya</taxon>
        <taxon>Basidiomycota</taxon>
        <taxon>Agaricomycotina</taxon>
        <taxon>Agaricomycetes</taxon>
        <taxon>Polyporales</taxon>
        <taxon>Laetiporus</taxon>
    </lineage>
</organism>
<accession>A0A165EZU3</accession>
<evidence type="ECO:0008006" key="3">
    <source>
        <dbReference type="Google" id="ProtNLM"/>
    </source>
</evidence>
<dbReference type="Proteomes" id="UP000076871">
    <property type="component" value="Unassembled WGS sequence"/>
</dbReference>
<protein>
    <recommendedName>
        <fullName evidence="3">Fungal-type protein kinase domain-containing protein</fullName>
    </recommendedName>
</protein>
<dbReference type="OrthoDB" id="2745096at2759"/>
<proteinExistence type="predicted"/>
<dbReference type="GeneID" id="63831349"/>
<evidence type="ECO:0000313" key="2">
    <source>
        <dbReference type="Proteomes" id="UP000076871"/>
    </source>
</evidence>
<dbReference type="RefSeq" id="XP_040765810.1">
    <property type="nucleotide sequence ID" value="XM_040914322.1"/>
</dbReference>
<dbReference type="AlphaFoldDB" id="A0A165EZU3"/>